<name>A0ACB9LN90_9MYRT</name>
<reference evidence="2" key="1">
    <citation type="journal article" date="2023" name="Front. Plant Sci.">
        <title>Chromosomal-level genome assembly of Melastoma candidum provides insights into trichome evolution.</title>
        <authorList>
            <person name="Zhong Y."/>
            <person name="Wu W."/>
            <person name="Sun C."/>
            <person name="Zou P."/>
            <person name="Liu Y."/>
            <person name="Dai S."/>
            <person name="Zhou R."/>
        </authorList>
    </citation>
    <scope>NUCLEOTIDE SEQUENCE [LARGE SCALE GENOMIC DNA]</scope>
</reference>
<dbReference type="EMBL" id="CM042890">
    <property type="protein sequence ID" value="KAI4313052.1"/>
    <property type="molecule type" value="Genomic_DNA"/>
</dbReference>
<evidence type="ECO:0000313" key="2">
    <source>
        <dbReference type="Proteomes" id="UP001057402"/>
    </source>
</evidence>
<evidence type="ECO:0000313" key="1">
    <source>
        <dbReference type="EMBL" id="KAI4313052.1"/>
    </source>
</evidence>
<proteinExistence type="predicted"/>
<dbReference type="Proteomes" id="UP001057402">
    <property type="component" value="Chromosome 11"/>
</dbReference>
<gene>
    <name evidence="1" type="ORF">MLD38_037829</name>
</gene>
<organism evidence="1 2">
    <name type="scientific">Melastoma candidum</name>
    <dbReference type="NCBI Taxonomy" id="119954"/>
    <lineage>
        <taxon>Eukaryota</taxon>
        <taxon>Viridiplantae</taxon>
        <taxon>Streptophyta</taxon>
        <taxon>Embryophyta</taxon>
        <taxon>Tracheophyta</taxon>
        <taxon>Spermatophyta</taxon>
        <taxon>Magnoliopsida</taxon>
        <taxon>eudicotyledons</taxon>
        <taxon>Gunneridae</taxon>
        <taxon>Pentapetalae</taxon>
        <taxon>rosids</taxon>
        <taxon>malvids</taxon>
        <taxon>Myrtales</taxon>
        <taxon>Melastomataceae</taxon>
        <taxon>Melastomatoideae</taxon>
        <taxon>Melastomateae</taxon>
        <taxon>Melastoma</taxon>
    </lineage>
</organism>
<comment type="caution">
    <text evidence="1">The sequence shown here is derived from an EMBL/GenBank/DDBJ whole genome shotgun (WGS) entry which is preliminary data.</text>
</comment>
<protein>
    <submittedName>
        <fullName evidence="1">Uncharacterized protein</fullName>
    </submittedName>
</protein>
<keyword evidence="2" id="KW-1185">Reference proteome</keyword>
<sequence>MGRKHFRFRRMKFTRGRYEKSQAPQSSPIQAEHANHKGEDGNEENEQGSCKKRRTDDGDNEVVEEGGDGHLKGQISPWEKAIFKMAREKLNLSEEATRLQMASVEPSVRDLMMNNWFKEKEVLDKSTDNLRPLGRDVLKYFF</sequence>
<accession>A0ACB9LN90</accession>